<dbReference type="InterPro" id="IPR000157">
    <property type="entry name" value="TIR_dom"/>
</dbReference>
<dbReference type="Proteomes" id="UP000728032">
    <property type="component" value="Unassembled WGS sequence"/>
</dbReference>
<dbReference type="GO" id="GO:0007165">
    <property type="term" value="P:signal transduction"/>
    <property type="evidence" value="ECO:0007669"/>
    <property type="project" value="InterPro"/>
</dbReference>
<protein>
    <recommendedName>
        <fullName evidence="1">Death domain-containing protein</fullName>
    </recommendedName>
</protein>
<proteinExistence type="predicted"/>
<evidence type="ECO:0000313" key="2">
    <source>
        <dbReference type="EMBL" id="CAD7651459.1"/>
    </source>
</evidence>
<dbReference type="SMART" id="SM00005">
    <property type="entry name" value="DEATH"/>
    <property type="match status" value="1"/>
</dbReference>
<accession>A0A7R9M0W7</accession>
<feature type="domain" description="Death" evidence="1">
    <location>
        <begin position="650"/>
        <end position="730"/>
    </location>
</feature>
<organism evidence="2">
    <name type="scientific">Oppiella nova</name>
    <dbReference type="NCBI Taxonomy" id="334625"/>
    <lineage>
        <taxon>Eukaryota</taxon>
        <taxon>Metazoa</taxon>
        <taxon>Ecdysozoa</taxon>
        <taxon>Arthropoda</taxon>
        <taxon>Chelicerata</taxon>
        <taxon>Arachnida</taxon>
        <taxon>Acari</taxon>
        <taxon>Acariformes</taxon>
        <taxon>Sarcoptiformes</taxon>
        <taxon>Oribatida</taxon>
        <taxon>Brachypylina</taxon>
        <taxon>Oppioidea</taxon>
        <taxon>Oppiidae</taxon>
        <taxon>Oppiella</taxon>
    </lineage>
</organism>
<dbReference type="InterPro" id="IPR011029">
    <property type="entry name" value="DEATH-like_dom_sf"/>
</dbReference>
<dbReference type="AlphaFoldDB" id="A0A7R9M0W7"/>
<dbReference type="Pfam" id="PF13676">
    <property type="entry name" value="TIR_2"/>
    <property type="match status" value="1"/>
</dbReference>
<evidence type="ECO:0000313" key="3">
    <source>
        <dbReference type="Proteomes" id="UP000728032"/>
    </source>
</evidence>
<dbReference type="PANTHER" id="PTHR47508">
    <property type="entry name" value="SAM DOMAIN-CONTAINING PROTEIN-RELATED"/>
    <property type="match status" value="1"/>
</dbReference>
<dbReference type="EMBL" id="OC919510">
    <property type="protein sequence ID" value="CAD7651459.1"/>
    <property type="molecule type" value="Genomic_DNA"/>
</dbReference>
<reference evidence="2" key="1">
    <citation type="submission" date="2020-11" db="EMBL/GenBank/DDBJ databases">
        <authorList>
            <person name="Tran Van P."/>
        </authorList>
    </citation>
    <scope>NUCLEOTIDE SEQUENCE</scope>
</reference>
<dbReference type="Pfam" id="PF00531">
    <property type="entry name" value="Death"/>
    <property type="match status" value="1"/>
</dbReference>
<gene>
    <name evidence="2" type="ORF">ONB1V03_LOCUS8310</name>
</gene>
<dbReference type="EMBL" id="CAJPVJ010004685">
    <property type="protein sequence ID" value="CAG2168826.1"/>
    <property type="molecule type" value="Genomic_DNA"/>
</dbReference>
<dbReference type="InterPro" id="IPR000488">
    <property type="entry name" value="Death_dom"/>
</dbReference>
<dbReference type="OrthoDB" id="6078042at2759"/>
<dbReference type="InterPro" id="IPR035897">
    <property type="entry name" value="Toll_tir_struct_dom_sf"/>
</dbReference>
<dbReference type="Gene3D" id="1.10.533.10">
    <property type="entry name" value="Death Domain, Fas"/>
    <property type="match status" value="1"/>
</dbReference>
<dbReference type="SUPFAM" id="SSF47986">
    <property type="entry name" value="DEATH domain"/>
    <property type="match status" value="1"/>
</dbReference>
<dbReference type="PROSITE" id="PS50017">
    <property type="entry name" value="DEATH_DOMAIN"/>
    <property type="match status" value="1"/>
</dbReference>
<keyword evidence="3" id="KW-1185">Reference proteome</keyword>
<evidence type="ECO:0000259" key="1">
    <source>
        <dbReference type="PROSITE" id="PS50017"/>
    </source>
</evidence>
<dbReference type="PANTHER" id="PTHR47508:SF4">
    <property type="match status" value="1"/>
</dbReference>
<sequence length="965" mass="110957">MASLEENQPSIGLDASIHCISKNDGHWVISQASNPSNQLEIVFKDLVESELYQNLAQNIVREINLINKEEMEEMTPKCVPKLSSKELVKNVLRFSTRKMRRSYSKEVKQMSESMVLFFTAYAVYVLVIDISEDLDAPLELAKDDTLVTELHKGDLSTLNMIHMWLTVIHSTVGRYPTPRDPVDKEEDCDYQTTLQPQVLLVATHRNSVHVEPITRDQIIKESFDKIYSSLEGKTYKNHLNENYLALDCDEMSYDEPILLHELRTNIEKIVVKERLVSLDIPASWMEFEQIIEKLKQRGIYFADINQLHEFACSRIDAFQSYDALNAALHFYHNQGKVFCLDHIGYFSLFDSQNAYDCGVIILDPNWFLQCIYKLCSFVKEVPDDDNAQYVELRPYIQIEDAPDVTANTSVPKLYFFPWITRAVPDNEPPNAQTSDSFQDSSFQLVIDFNHLPVGLFSRLLVRLSRWSWNQGWGRRPEMYNSEGRIAVDFDHDILLKICLKYNRIFLMIIKIFDELQTDQIENFLIGPTANVCVKVQHLIETELENLRNSFYRRLNFKLVVPCPCDVTCEPHKIDGCNDIECLHFLPLNECLTKKVVECKYSRQVRTIFIQRYFPHVPFNSGPEESNNSVQNQNRENGWDHIFQVEPVWMREAAKLLAPNHPNKDWMALAKRLGYTERDITKFVDDIAPCLALLRDWYETNGRTRYCVDVLLSCLRMISREDIAALIEYDLEPEGSAPPVFISYQRDSQEQVSELRQKLELADLWAPEIPYTERFMTALVELNCLTPRYAASPMCSREVTLADVLHKPILPIIIDMTPWPPPGAMAVILSSIVYVDLCGVGSHSGIGRIQDSESRFREILDRVSRYIAGYVDAPIVAPRYLQLPDIFSPIRETPQQLIASQNVAEVTIATPFDTEEQPEAEGTTPLEAANEELLREDLFSGDNISVLSNTRRGHNRVTNCAICSIL</sequence>
<dbReference type="SUPFAM" id="SSF52200">
    <property type="entry name" value="Toll/Interleukin receptor TIR domain"/>
    <property type="match status" value="1"/>
</dbReference>
<name>A0A7R9M0W7_9ACAR</name>